<dbReference type="Pfam" id="PF20167">
    <property type="entry name" value="Transposase_32"/>
    <property type="match status" value="1"/>
</dbReference>
<feature type="region of interest" description="Disordered" evidence="1">
    <location>
        <begin position="88"/>
        <end position="117"/>
    </location>
</feature>
<dbReference type="HOGENOM" id="CLU_588511_0_0_1"/>
<dbReference type="InterPro" id="IPR046796">
    <property type="entry name" value="Transposase_32_dom"/>
</dbReference>
<name>M1DGP6_SOLTU</name>
<protein>
    <submittedName>
        <fullName evidence="3">Integrase core domain containing protein</fullName>
    </submittedName>
</protein>
<proteinExistence type="predicted"/>
<feature type="domain" description="Putative plant transposon protein" evidence="2">
    <location>
        <begin position="172"/>
        <end position="400"/>
    </location>
</feature>
<accession>M1DGP6</accession>
<dbReference type="Proteomes" id="UP000011115">
    <property type="component" value="Unassembled WGS sequence"/>
</dbReference>
<dbReference type="PANTHER" id="PTHR33180:SF31">
    <property type="entry name" value="POLYPROTEIN PROTEIN"/>
    <property type="match status" value="1"/>
</dbReference>
<sequence>MQIDKQMVQSVYRRRGWRARLDSLFGSTQFQLKVCKTRRAQEQIGESPTSEKPKVSESTRRLAKSMLDCPLSAPLKRLSHHEELLTHRRNRHQARSQSSPTGVPSAASPPETSSVLAQAPQVTPALPIAPPPQLLNRLKQDGVRIIQKEKLLSIKGLEGKYPGVNGTIHYQEFEQFSRSRGPYIPSWVQEFYTTYGELVSKTKKKARKFRHVKSVMVPGAFSSSQPVRITYAMILKIGNLVYSADVRATRLERSIPRMIESVILATLTPLRVSIDDLASRVTACESRQGKTSESRTFQLDAEQRESLVRWLASYLATNEEPVELVQILSFGIKKATCVSPSQVDNVLTWDRAVMVAAMVSDLEIDFSRIMILMIHERAFKFTTTFPFPCLIFQFCRGSGVLVWHSDRLLQATKTLDIGLILDEANVAASRREPQFEVPQLGDDLIADVEQMQVDDPAPPATTQHS</sequence>
<evidence type="ECO:0000313" key="4">
    <source>
        <dbReference type="Proteomes" id="UP000011115"/>
    </source>
</evidence>
<feature type="region of interest" description="Disordered" evidence="1">
    <location>
        <begin position="39"/>
        <end position="61"/>
    </location>
</feature>
<evidence type="ECO:0000313" key="3">
    <source>
        <dbReference type="EnsemblPlants" id="PGSC0003DMT400088774"/>
    </source>
</evidence>
<dbReference type="Gramene" id="PGSC0003DMT400088774">
    <property type="protein sequence ID" value="PGSC0003DMT400088774"/>
    <property type="gene ID" value="PGSC0003DMG400038345"/>
</dbReference>
<evidence type="ECO:0000259" key="2">
    <source>
        <dbReference type="Pfam" id="PF20167"/>
    </source>
</evidence>
<keyword evidence="4" id="KW-1185">Reference proteome</keyword>
<reference evidence="3" key="2">
    <citation type="submission" date="2015-06" db="UniProtKB">
        <authorList>
            <consortium name="EnsemblPlants"/>
        </authorList>
    </citation>
    <scope>IDENTIFICATION</scope>
    <source>
        <strain evidence="3">DM1-3 516 R44</strain>
    </source>
</reference>
<evidence type="ECO:0000256" key="1">
    <source>
        <dbReference type="SAM" id="MobiDB-lite"/>
    </source>
</evidence>
<dbReference type="AlphaFoldDB" id="M1DGP6"/>
<reference evidence="4" key="1">
    <citation type="journal article" date="2011" name="Nature">
        <title>Genome sequence and analysis of the tuber crop potato.</title>
        <authorList>
            <consortium name="The Potato Genome Sequencing Consortium"/>
        </authorList>
    </citation>
    <scope>NUCLEOTIDE SEQUENCE [LARGE SCALE GENOMIC DNA]</scope>
    <source>
        <strain evidence="4">cv. DM1-3 516 R44</strain>
    </source>
</reference>
<feature type="compositionally biased region" description="Basic and acidic residues" evidence="1">
    <location>
        <begin position="49"/>
        <end position="60"/>
    </location>
</feature>
<dbReference type="PaxDb" id="4113-PGSC0003DMT400088774"/>
<dbReference type="PANTHER" id="PTHR33180">
    <property type="entry name" value="PHOTOSYSTEM II CP43 REACTION CENTER PROTEIN"/>
    <property type="match status" value="1"/>
</dbReference>
<dbReference type="InParanoid" id="M1DGP6"/>
<organism evidence="3 4">
    <name type="scientific">Solanum tuberosum</name>
    <name type="common">Potato</name>
    <dbReference type="NCBI Taxonomy" id="4113"/>
    <lineage>
        <taxon>Eukaryota</taxon>
        <taxon>Viridiplantae</taxon>
        <taxon>Streptophyta</taxon>
        <taxon>Embryophyta</taxon>
        <taxon>Tracheophyta</taxon>
        <taxon>Spermatophyta</taxon>
        <taxon>Magnoliopsida</taxon>
        <taxon>eudicotyledons</taxon>
        <taxon>Gunneridae</taxon>
        <taxon>Pentapetalae</taxon>
        <taxon>asterids</taxon>
        <taxon>lamiids</taxon>
        <taxon>Solanales</taxon>
        <taxon>Solanaceae</taxon>
        <taxon>Solanoideae</taxon>
        <taxon>Solaneae</taxon>
        <taxon>Solanum</taxon>
    </lineage>
</organism>
<dbReference type="EnsemblPlants" id="PGSC0003DMT400088774">
    <property type="protein sequence ID" value="PGSC0003DMT400088774"/>
    <property type="gene ID" value="PGSC0003DMG400038345"/>
</dbReference>